<feature type="transmembrane region" description="Helical" evidence="7">
    <location>
        <begin position="163"/>
        <end position="180"/>
    </location>
</feature>
<feature type="transmembrane region" description="Helical" evidence="7">
    <location>
        <begin position="272"/>
        <end position="291"/>
    </location>
</feature>
<keyword evidence="4 7" id="KW-0812">Transmembrane</keyword>
<dbReference type="SUPFAM" id="SSF103473">
    <property type="entry name" value="MFS general substrate transporter"/>
    <property type="match status" value="1"/>
</dbReference>
<protein>
    <submittedName>
        <fullName evidence="9">MFS transporter</fullName>
    </submittedName>
</protein>
<accession>A0A1X0VB33</accession>
<dbReference type="PANTHER" id="PTHR43124">
    <property type="entry name" value="PURINE EFFLUX PUMP PBUE"/>
    <property type="match status" value="1"/>
</dbReference>
<name>A0A1X0VB33_LEUPS</name>
<feature type="transmembrane region" description="Helical" evidence="7">
    <location>
        <begin position="330"/>
        <end position="355"/>
    </location>
</feature>
<dbReference type="GO" id="GO:0005886">
    <property type="term" value="C:plasma membrane"/>
    <property type="evidence" value="ECO:0007669"/>
    <property type="project" value="UniProtKB-SubCell"/>
</dbReference>
<keyword evidence="5 7" id="KW-1133">Transmembrane helix</keyword>
<dbReference type="InterPro" id="IPR020846">
    <property type="entry name" value="MFS_dom"/>
</dbReference>
<feature type="transmembrane region" description="Helical" evidence="7">
    <location>
        <begin position="74"/>
        <end position="92"/>
    </location>
</feature>
<evidence type="ECO:0000313" key="10">
    <source>
        <dbReference type="Proteomes" id="UP000192288"/>
    </source>
</evidence>
<evidence type="ECO:0000259" key="8">
    <source>
        <dbReference type="PROSITE" id="PS50850"/>
    </source>
</evidence>
<feature type="transmembrane region" description="Helical" evidence="7">
    <location>
        <begin position="208"/>
        <end position="226"/>
    </location>
</feature>
<keyword evidence="3" id="KW-1003">Cell membrane</keyword>
<gene>
    <name evidence="9" type="ORF">BMR96_10295</name>
</gene>
<keyword evidence="2" id="KW-0813">Transport</keyword>
<dbReference type="PROSITE" id="PS50850">
    <property type="entry name" value="MFS"/>
    <property type="match status" value="1"/>
</dbReference>
<sequence>MVKQDSLLTKIAFLGISFVLTSAYAINGALPQMTEALHISSTEAQVLATTPSITVTIFVLLSSFIAAKLGDKNTIILGVTLVGIAGMIPFFTDSYVIILASRTVLGAGFGIFNSLAVSMIAVMYNGKTRSSMLGYRAAAEQVGQAVLTLLAGLLLAFGWHATFLVYLIAFPILFFFIKRVPDTSEMTPLKTETTDSTQVEEVTRISPLVLVLTFFAAFLVIDYMAIQLSFPFMAADLKGDGYNTSPILSAMLIAATIGGVTYGWFMAKFGRFTLQIGLVLMAISNFLVAFSNGNFGMLILGVLLIGFPLQLISPFIFNQLPKLAPLARQSLVTSIILIGFNVGVFIEPIVVAAFAKMIGHGGGSAASSAYATIPYLGSVLLIIAIITVITNRKQEK</sequence>
<feature type="transmembrane region" description="Helical" evidence="7">
    <location>
        <begin position="367"/>
        <end position="389"/>
    </location>
</feature>
<organism evidence="9 10">
    <name type="scientific">Leuconostoc pseudomesenteroides</name>
    <dbReference type="NCBI Taxonomy" id="33968"/>
    <lineage>
        <taxon>Bacteria</taxon>
        <taxon>Bacillati</taxon>
        <taxon>Bacillota</taxon>
        <taxon>Bacilli</taxon>
        <taxon>Lactobacillales</taxon>
        <taxon>Lactobacillaceae</taxon>
        <taxon>Leuconostoc</taxon>
    </lineage>
</organism>
<dbReference type="InterPro" id="IPR050189">
    <property type="entry name" value="MFS_Efflux_Transporters"/>
</dbReference>
<feature type="transmembrane region" description="Helical" evidence="7">
    <location>
        <begin position="297"/>
        <end position="318"/>
    </location>
</feature>
<evidence type="ECO:0000256" key="6">
    <source>
        <dbReference type="ARBA" id="ARBA00023136"/>
    </source>
</evidence>
<evidence type="ECO:0000313" key="9">
    <source>
        <dbReference type="EMBL" id="ORI96880.1"/>
    </source>
</evidence>
<feature type="transmembrane region" description="Helical" evidence="7">
    <location>
        <begin position="246"/>
        <end position="265"/>
    </location>
</feature>
<dbReference type="InterPro" id="IPR011701">
    <property type="entry name" value="MFS"/>
</dbReference>
<feature type="transmembrane region" description="Helical" evidence="7">
    <location>
        <begin position="7"/>
        <end position="26"/>
    </location>
</feature>
<keyword evidence="6 7" id="KW-0472">Membrane</keyword>
<feature type="domain" description="Major facilitator superfamily (MFS) profile" evidence="8">
    <location>
        <begin position="8"/>
        <end position="396"/>
    </location>
</feature>
<evidence type="ECO:0000256" key="2">
    <source>
        <dbReference type="ARBA" id="ARBA00022448"/>
    </source>
</evidence>
<evidence type="ECO:0000256" key="7">
    <source>
        <dbReference type="SAM" id="Phobius"/>
    </source>
</evidence>
<dbReference type="AlphaFoldDB" id="A0A1X0VB33"/>
<reference evidence="9 10" key="1">
    <citation type="journal article" date="2017" name="Front. Microbiol.">
        <title>Genomic Characterization of Dairy Associated Leuconostoc Species and Diversity of Leuconostocs in Undefined Mixed Mesophilic Starter Cultures.</title>
        <authorList>
            <person name="Frantzen C.A."/>
            <person name="Kot W."/>
            <person name="Pedersen T.B."/>
            <person name="Ardo Y.M."/>
            <person name="Broadbent J.R."/>
            <person name="Neve H."/>
            <person name="Hansen L.H."/>
            <person name="Dal Bello F."/>
            <person name="Ostlie H.M."/>
            <person name="Kleppen H.P."/>
            <person name="Vogensen F.K."/>
            <person name="Holo H."/>
        </authorList>
    </citation>
    <scope>NUCLEOTIDE SEQUENCE [LARGE SCALE GENOMIC DNA]</scope>
    <source>
        <strain evidence="9 10">LMGCF08</strain>
    </source>
</reference>
<proteinExistence type="predicted"/>
<comment type="subcellular location">
    <subcellularLocation>
        <location evidence="1">Cell membrane</location>
        <topology evidence="1">Multi-pass membrane protein</topology>
    </subcellularLocation>
</comment>
<dbReference type="Proteomes" id="UP000192288">
    <property type="component" value="Unassembled WGS sequence"/>
</dbReference>
<dbReference type="Gene3D" id="1.20.1250.20">
    <property type="entry name" value="MFS general substrate transporter like domains"/>
    <property type="match status" value="2"/>
</dbReference>
<evidence type="ECO:0000256" key="5">
    <source>
        <dbReference type="ARBA" id="ARBA00022989"/>
    </source>
</evidence>
<evidence type="ECO:0000256" key="1">
    <source>
        <dbReference type="ARBA" id="ARBA00004651"/>
    </source>
</evidence>
<dbReference type="InterPro" id="IPR036259">
    <property type="entry name" value="MFS_trans_sf"/>
</dbReference>
<feature type="transmembrane region" description="Helical" evidence="7">
    <location>
        <begin position="137"/>
        <end position="157"/>
    </location>
</feature>
<evidence type="ECO:0000256" key="4">
    <source>
        <dbReference type="ARBA" id="ARBA00022692"/>
    </source>
</evidence>
<feature type="transmembrane region" description="Helical" evidence="7">
    <location>
        <begin position="46"/>
        <end position="67"/>
    </location>
</feature>
<dbReference type="EMBL" id="MPLS01000137">
    <property type="protein sequence ID" value="ORI96880.1"/>
    <property type="molecule type" value="Genomic_DNA"/>
</dbReference>
<dbReference type="Pfam" id="PF07690">
    <property type="entry name" value="MFS_1"/>
    <property type="match status" value="1"/>
</dbReference>
<evidence type="ECO:0000256" key="3">
    <source>
        <dbReference type="ARBA" id="ARBA00022475"/>
    </source>
</evidence>
<comment type="caution">
    <text evidence="9">The sequence shown here is derived from an EMBL/GenBank/DDBJ whole genome shotgun (WGS) entry which is preliminary data.</text>
</comment>
<dbReference type="RefSeq" id="WP_004164735.1">
    <property type="nucleotide sequence ID" value="NZ_MPLS01000137.1"/>
</dbReference>
<dbReference type="PANTHER" id="PTHR43124:SF3">
    <property type="entry name" value="CHLORAMPHENICOL EFFLUX PUMP RV0191"/>
    <property type="match status" value="1"/>
</dbReference>
<feature type="transmembrane region" description="Helical" evidence="7">
    <location>
        <begin position="104"/>
        <end position="125"/>
    </location>
</feature>
<dbReference type="GO" id="GO:0022857">
    <property type="term" value="F:transmembrane transporter activity"/>
    <property type="evidence" value="ECO:0007669"/>
    <property type="project" value="InterPro"/>
</dbReference>